<keyword evidence="1" id="KW-0808">Transferase</keyword>
<evidence type="ECO:0000256" key="2">
    <source>
        <dbReference type="ARBA" id="ARBA00022777"/>
    </source>
</evidence>
<dbReference type="STRING" id="1036181.SAMN05421756_103503"/>
<accession>A0A1H9G5F4</accession>
<sequence>MTDGTPPENPLLHRLQSLLLDPRDLGSTINELTQLAASLVPDAGVECGITLRVEGDVLTVGSSADRAVRLDETQYRVRGGPCIETLRTGLVVDVPDTAGESRWPEYVPTARALGLRCSLSLPLGTADETFGAMNVYGFARPRLFDDPLRHQLELFAAQASGTLRIIRRLTRDTRLIDQMEEALRSRTVIDQAMGIIMGQQRCTAATAFELLRRESQTSHRRVSEVATDLVRGTTGEDPAPGRGFGRT</sequence>
<dbReference type="Gene3D" id="1.10.10.10">
    <property type="entry name" value="Winged helix-like DNA-binding domain superfamily/Winged helix DNA-binding domain"/>
    <property type="match status" value="1"/>
</dbReference>
<dbReference type="RefSeq" id="WP_091179407.1">
    <property type="nucleotide sequence ID" value="NZ_FOFA01000003.1"/>
</dbReference>
<protein>
    <submittedName>
        <fullName evidence="6">GAF domain-containing protein</fullName>
    </submittedName>
</protein>
<keyword evidence="4" id="KW-0804">Transcription</keyword>
<dbReference type="InterPro" id="IPR029016">
    <property type="entry name" value="GAF-like_dom_sf"/>
</dbReference>
<organism evidence="6 7">
    <name type="scientific">Microlunatus flavus</name>
    <dbReference type="NCBI Taxonomy" id="1036181"/>
    <lineage>
        <taxon>Bacteria</taxon>
        <taxon>Bacillati</taxon>
        <taxon>Actinomycetota</taxon>
        <taxon>Actinomycetes</taxon>
        <taxon>Propionibacteriales</taxon>
        <taxon>Propionibacteriaceae</taxon>
        <taxon>Microlunatus</taxon>
    </lineage>
</organism>
<dbReference type="EMBL" id="FOFA01000003">
    <property type="protein sequence ID" value="SEQ45357.1"/>
    <property type="molecule type" value="Genomic_DNA"/>
</dbReference>
<dbReference type="GO" id="GO:0003723">
    <property type="term" value="F:RNA binding"/>
    <property type="evidence" value="ECO:0007669"/>
    <property type="project" value="InterPro"/>
</dbReference>
<keyword evidence="7" id="KW-1185">Reference proteome</keyword>
<dbReference type="InterPro" id="IPR003018">
    <property type="entry name" value="GAF"/>
</dbReference>
<evidence type="ECO:0000313" key="6">
    <source>
        <dbReference type="EMBL" id="SEQ45357.1"/>
    </source>
</evidence>
<dbReference type="Pfam" id="PF03861">
    <property type="entry name" value="ANTAR"/>
    <property type="match status" value="1"/>
</dbReference>
<dbReference type="OrthoDB" id="7466251at2"/>
<dbReference type="Proteomes" id="UP000198504">
    <property type="component" value="Unassembled WGS sequence"/>
</dbReference>
<dbReference type="InterPro" id="IPR011006">
    <property type="entry name" value="CheY-like_superfamily"/>
</dbReference>
<dbReference type="Pfam" id="PF13185">
    <property type="entry name" value="GAF_2"/>
    <property type="match status" value="1"/>
</dbReference>
<keyword evidence="2" id="KW-0418">Kinase</keyword>
<reference evidence="7" key="1">
    <citation type="submission" date="2016-10" db="EMBL/GenBank/DDBJ databases">
        <authorList>
            <person name="Varghese N."/>
            <person name="Submissions S."/>
        </authorList>
    </citation>
    <scope>NUCLEOTIDE SEQUENCE [LARGE SCALE GENOMIC DNA]</scope>
    <source>
        <strain evidence="7">CGMCC 4.6856</strain>
    </source>
</reference>
<dbReference type="GO" id="GO:0016301">
    <property type="term" value="F:kinase activity"/>
    <property type="evidence" value="ECO:0007669"/>
    <property type="project" value="UniProtKB-KW"/>
</dbReference>
<evidence type="ECO:0000313" key="7">
    <source>
        <dbReference type="Proteomes" id="UP000198504"/>
    </source>
</evidence>
<dbReference type="SUPFAM" id="SSF52172">
    <property type="entry name" value="CheY-like"/>
    <property type="match status" value="1"/>
</dbReference>
<name>A0A1H9G5F4_9ACTN</name>
<evidence type="ECO:0000256" key="3">
    <source>
        <dbReference type="ARBA" id="ARBA00023015"/>
    </source>
</evidence>
<dbReference type="Gene3D" id="3.30.450.40">
    <property type="match status" value="1"/>
</dbReference>
<dbReference type="InterPro" id="IPR005561">
    <property type="entry name" value="ANTAR"/>
</dbReference>
<dbReference type="PIRSF" id="PIRSF036625">
    <property type="entry name" value="GAF_ANTAR"/>
    <property type="match status" value="1"/>
</dbReference>
<dbReference type="SMART" id="SM01012">
    <property type="entry name" value="ANTAR"/>
    <property type="match status" value="1"/>
</dbReference>
<feature type="domain" description="ANTAR" evidence="5">
    <location>
        <begin position="169"/>
        <end position="230"/>
    </location>
</feature>
<dbReference type="SUPFAM" id="SSF55781">
    <property type="entry name" value="GAF domain-like"/>
    <property type="match status" value="1"/>
</dbReference>
<evidence type="ECO:0000256" key="4">
    <source>
        <dbReference type="ARBA" id="ARBA00023163"/>
    </source>
</evidence>
<dbReference type="AlphaFoldDB" id="A0A1H9G5F4"/>
<gene>
    <name evidence="6" type="ORF">SAMN05421756_103503</name>
</gene>
<dbReference type="InterPro" id="IPR036388">
    <property type="entry name" value="WH-like_DNA-bd_sf"/>
</dbReference>
<evidence type="ECO:0000259" key="5">
    <source>
        <dbReference type="PROSITE" id="PS50921"/>
    </source>
</evidence>
<evidence type="ECO:0000256" key="1">
    <source>
        <dbReference type="ARBA" id="ARBA00022679"/>
    </source>
</evidence>
<proteinExistence type="predicted"/>
<dbReference type="PROSITE" id="PS50921">
    <property type="entry name" value="ANTAR"/>
    <property type="match status" value="1"/>
</dbReference>
<dbReference type="InterPro" id="IPR012074">
    <property type="entry name" value="GAF_ANTAR"/>
</dbReference>
<keyword evidence="3" id="KW-0805">Transcription regulation</keyword>